<dbReference type="EMBL" id="QWDE01000001">
    <property type="protein sequence ID" value="RFZ84785.1"/>
    <property type="molecule type" value="Genomic_DNA"/>
</dbReference>
<comment type="caution">
    <text evidence="2">The sequence shown here is derived from an EMBL/GenBank/DDBJ whole genome shotgun (WGS) entry which is preliminary data.</text>
</comment>
<dbReference type="Pfam" id="PF19263">
    <property type="entry name" value="DUF5906"/>
    <property type="match status" value="1"/>
</dbReference>
<dbReference type="AlphaFoldDB" id="A0A3E2NUV6"/>
<organism evidence="2 3">
    <name type="scientific">Mucilaginibacter terrenus</name>
    <dbReference type="NCBI Taxonomy" id="2482727"/>
    <lineage>
        <taxon>Bacteria</taxon>
        <taxon>Pseudomonadati</taxon>
        <taxon>Bacteroidota</taxon>
        <taxon>Sphingobacteriia</taxon>
        <taxon>Sphingobacteriales</taxon>
        <taxon>Sphingobacteriaceae</taxon>
        <taxon>Mucilaginibacter</taxon>
    </lineage>
</organism>
<name>A0A3E2NUV6_9SPHI</name>
<dbReference type="RefSeq" id="WP_117381687.1">
    <property type="nucleotide sequence ID" value="NZ_QWDE01000001.1"/>
</dbReference>
<evidence type="ECO:0000313" key="3">
    <source>
        <dbReference type="Proteomes" id="UP000260823"/>
    </source>
</evidence>
<sequence length="789" mass="90714">MAKQSKKVTKIDPATIDTYFKKRMFEIGITDTSEHYFVVEGDFPSPDFKQPIFAPADANDPNSNIVIHYPCLYGGAEPIDGSEVPFTRVRYSPEHQPAGNVKYFQERGTGVHIFHPPAVVKKFKAKEHIDTLILTEGEFKAYTGSLAGLDIIGLGGKDSFRDADKKNLHPDIAAIVRDCTVTNVLLLLDADTLQVKWDQEEEPYKDLQKSLHGFFLTAVNFREAVKNDTLGIRDVFFGHLKLDNIKPDKPKESIKGLDDLLYKKRLENPDLVKFVTDDIARLGGAKVYFDVINLGTLTPKKIRDHFWLSLNRNVPSAFYANNQQLIKEREFVFGGATYKFNPEVGLELLKHADTDKYVRIGIKYYKMIEIPDANGVLQPQLEIWSPTEIERDYGKGFLASVDKYDAFCNVPCNTEKFEKTPFGCFNVYYPLTHELEPGGWSTIEGALKHLFGERVLASGFTSYELILDYYTILYNHPTQALPIVVLFSEKRNTGKSTGMWIAEDMFLANYTEITGDILEDHLNDDWATKLVIGIDEGIIEKNKTLQKLKSLSTAHKIKLRGMYAGRKPVPFFGKFWITTNDKNFVKVDKEETRFWINEVPQLKAIDPDIRQKIQAEIPAFLAYLSTREILHKKVSRHWFHPDDLATDIGNQVKENSRGWFEKELTVILTNKFFHYKYHTLYFTHEEVELWFANKAVKFRSDDIRTQLKEKFGLVAKLGRWKQPNEPDINLNTAVSTCTKHLRCYTFRIEDFVSEEVIREELSEYMDYDAIVSMRGTQKHTSNDNDDLPF</sequence>
<proteinExistence type="predicted"/>
<feature type="domain" description="NrS-1 polymerase-like helicase" evidence="1">
    <location>
        <begin position="486"/>
        <end position="591"/>
    </location>
</feature>
<evidence type="ECO:0000313" key="2">
    <source>
        <dbReference type="EMBL" id="RFZ84785.1"/>
    </source>
</evidence>
<protein>
    <recommendedName>
        <fullName evidence="1">NrS-1 polymerase-like helicase domain-containing protein</fullName>
    </recommendedName>
</protein>
<reference evidence="2 3" key="1">
    <citation type="submission" date="2018-08" db="EMBL/GenBank/DDBJ databases">
        <title>Mucilaginibacter terrae sp. nov., isolated from manganese diggings.</title>
        <authorList>
            <person name="Huang Y."/>
            <person name="Zhou Z."/>
        </authorList>
    </citation>
    <scope>NUCLEOTIDE SEQUENCE [LARGE SCALE GENOMIC DNA]</scope>
    <source>
        <strain evidence="2 3">ZH6</strain>
    </source>
</reference>
<keyword evidence="3" id="KW-1185">Reference proteome</keyword>
<gene>
    <name evidence="2" type="ORF">DYU05_04035</name>
</gene>
<dbReference type="OrthoDB" id="608366at2"/>
<evidence type="ECO:0000259" key="1">
    <source>
        <dbReference type="Pfam" id="PF19263"/>
    </source>
</evidence>
<dbReference type="InterPro" id="IPR045455">
    <property type="entry name" value="NrS-1_pol-like_helicase"/>
</dbReference>
<dbReference type="Proteomes" id="UP000260823">
    <property type="component" value="Unassembled WGS sequence"/>
</dbReference>
<accession>A0A3E2NUV6</accession>